<dbReference type="OrthoDB" id="73307at2759"/>
<dbReference type="GO" id="GO:0042147">
    <property type="term" value="P:retrograde transport, endosome to Golgi"/>
    <property type="evidence" value="ECO:0007669"/>
    <property type="project" value="InterPro"/>
</dbReference>
<dbReference type="GO" id="GO:0099041">
    <property type="term" value="P:vesicle tethering to Golgi"/>
    <property type="evidence" value="ECO:0007669"/>
    <property type="project" value="TreeGrafter"/>
</dbReference>
<dbReference type="PANTHER" id="PTHR13297:SF5">
    <property type="entry name" value="TBC1 DOMAIN FAMILY MEMBER 23"/>
    <property type="match status" value="1"/>
</dbReference>
<dbReference type="InterPro" id="IPR035969">
    <property type="entry name" value="Rab-GAP_TBC_sf"/>
</dbReference>
<organism evidence="2 3">
    <name type="scientific">Brachionus calyciflorus</name>
    <dbReference type="NCBI Taxonomy" id="104777"/>
    <lineage>
        <taxon>Eukaryota</taxon>
        <taxon>Metazoa</taxon>
        <taxon>Spiralia</taxon>
        <taxon>Gnathifera</taxon>
        <taxon>Rotifera</taxon>
        <taxon>Eurotatoria</taxon>
        <taxon>Monogononta</taxon>
        <taxon>Pseudotrocha</taxon>
        <taxon>Ploima</taxon>
        <taxon>Brachionidae</taxon>
        <taxon>Brachionus</taxon>
    </lineage>
</organism>
<dbReference type="SUPFAM" id="SSF47923">
    <property type="entry name" value="Ypt/Rab-GAP domain of gyp1p"/>
    <property type="match status" value="1"/>
</dbReference>
<sequence length="157" mass="18644">MSDSDEEFNDESLWETELEIALLSNCDYGAIRNISKLRPLPDSLRSKVWKVCLDVQQDIENNQISKWKEIYDLPQQDKIREDCRHLAEKLKPNDPEQQLLITSQLESILTFYCISNDEFYEKDNGWIEILYPIMSLNLTKNENYNFFSAILKRYIPK</sequence>
<accession>A0A814RMJ0</accession>
<gene>
    <name evidence="2" type="ORF">OXX778_LOCUS22699</name>
</gene>
<feature type="domain" description="Rab-GAP TBC" evidence="1">
    <location>
        <begin position="42"/>
        <end position="154"/>
    </location>
</feature>
<proteinExistence type="predicted"/>
<dbReference type="InterPro" id="IPR000195">
    <property type="entry name" value="Rab-GAP-TBC_dom"/>
</dbReference>
<dbReference type="InterPro" id="IPR039755">
    <property type="entry name" value="TBC1D23"/>
</dbReference>
<name>A0A814RMJ0_9BILA</name>
<evidence type="ECO:0000313" key="3">
    <source>
        <dbReference type="Proteomes" id="UP000663879"/>
    </source>
</evidence>
<dbReference type="GO" id="GO:0005802">
    <property type="term" value="C:trans-Golgi network"/>
    <property type="evidence" value="ECO:0007669"/>
    <property type="project" value="TreeGrafter"/>
</dbReference>
<comment type="caution">
    <text evidence="2">The sequence shown here is derived from an EMBL/GenBank/DDBJ whole genome shotgun (WGS) entry which is preliminary data.</text>
</comment>
<dbReference type="GO" id="GO:0005829">
    <property type="term" value="C:cytosol"/>
    <property type="evidence" value="ECO:0007669"/>
    <property type="project" value="GOC"/>
</dbReference>
<evidence type="ECO:0000259" key="1">
    <source>
        <dbReference type="Pfam" id="PF00566"/>
    </source>
</evidence>
<dbReference type="EMBL" id="CAJNOC010010084">
    <property type="protein sequence ID" value="CAF1136210.1"/>
    <property type="molecule type" value="Genomic_DNA"/>
</dbReference>
<reference evidence="2" key="1">
    <citation type="submission" date="2021-02" db="EMBL/GenBank/DDBJ databases">
        <authorList>
            <person name="Nowell W R."/>
        </authorList>
    </citation>
    <scope>NUCLEOTIDE SEQUENCE</scope>
    <source>
        <strain evidence="2">Ploen Becks lab</strain>
    </source>
</reference>
<dbReference type="Pfam" id="PF00566">
    <property type="entry name" value="RabGAP-TBC"/>
    <property type="match status" value="1"/>
</dbReference>
<dbReference type="PANTHER" id="PTHR13297">
    <property type="entry name" value="TBC1 DOMAIN FAMILY MEMBER 23-RELATED"/>
    <property type="match status" value="1"/>
</dbReference>
<protein>
    <recommendedName>
        <fullName evidence="1">Rab-GAP TBC domain-containing protein</fullName>
    </recommendedName>
</protein>
<evidence type="ECO:0000313" key="2">
    <source>
        <dbReference type="EMBL" id="CAF1136210.1"/>
    </source>
</evidence>
<dbReference type="AlphaFoldDB" id="A0A814RMJ0"/>
<keyword evidence="3" id="KW-1185">Reference proteome</keyword>
<dbReference type="Proteomes" id="UP000663879">
    <property type="component" value="Unassembled WGS sequence"/>
</dbReference>